<dbReference type="GO" id="GO:0008270">
    <property type="term" value="F:zinc ion binding"/>
    <property type="evidence" value="ECO:0007669"/>
    <property type="project" value="UniProtKB-KW"/>
</dbReference>
<dbReference type="PROSITE" id="PS50016">
    <property type="entry name" value="ZF_PHD_2"/>
    <property type="match status" value="1"/>
</dbReference>
<accession>A0A6A5UDR9</accession>
<evidence type="ECO:0000256" key="4">
    <source>
        <dbReference type="ARBA" id="ARBA00022771"/>
    </source>
</evidence>
<evidence type="ECO:0000256" key="7">
    <source>
        <dbReference type="ARBA" id="ARBA00023242"/>
    </source>
</evidence>
<feature type="binding site" evidence="8">
    <location>
        <position position="369"/>
    </location>
    <ligand>
        <name>Zn(2+)</name>
        <dbReference type="ChEBI" id="CHEBI:29105"/>
        <label>1</label>
    </ligand>
</feature>
<feature type="compositionally biased region" description="Basic residues" evidence="10">
    <location>
        <begin position="446"/>
        <end position="459"/>
    </location>
</feature>
<keyword evidence="5 8" id="KW-0862">Zinc</keyword>
<evidence type="ECO:0000256" key="9">
    <source>
        <dbReference type="PROSITE-ProRule" id="PRU00146"/>
    </source>
</evidence>
<feature type="binding site" evidence="8">
    <location>
        <position position="387"/>
    </location>
    <ligand>
        <name>Zn(2+)</name>
        <dbReference type="ChEBI" id="CHEBI:29105"/>
        <label>2</label>
    </ligand>
</feature>
<protein>
    <recommendedName>
        <fullName evidence="11">PHD-type domain-containing protein</fullName>
    </recommendedName>
</protein>
<keyword evidence="13" id="KW-1185">Reference proteome</keyword>
<sequence length="459" mass="49840">MIQDAPALGIYTTMNHATPCPDQMVAEYTDLGLARMMMRELVANEIAHNPEWGATRENEALPPDALELIGSDGLLKLRYQICQTVRDDSGDILKVLPIMPGINDTVLSDESERNDSLLGSDGRAQSQLGSEAIDPDLPVRSIEGFQAEVPMDEKTGDLLESMADDTRRESSDVAPTYNRTSHFTLGSSPSPYLSEPPTPPPPSSNTYIGGEPAYGLYIRTRTSATHDLKLQTVHRDLGSAETDMTMCTLSHIEYLKTNNRSDEKAQLVGDSIEFRDSGGTLTAEIAIKKGSRDEKGRFKASDEGELDKSFEMTDADPNPVRQVAEGYRASASASIPVVAPIVPLRKKKDKRVSASTPTPAERLPDEEYCLCGGPDSGEMVGCENDDCPRNGWFHMECLGLAEAPAEKEWYCPHCRVLDDGGSAKGDGANKATGKKVQSGRVTKSTSKVKGKKKAGGRKR</sequence>
<keyword evidence="4 9" id="KW-0863">Zinc-finger</keyword>
<evidence type="ECO:0000256" key="10">
    <source>
        <dbReference type="SAM" id="MobiDB-lite"/>
    </source>
</evidence>
<feature type="region of interest" description="Disordered" evidence="10">
    <location>
        <begin position="421"/>
        <end position="459"/>
    </location>
</feature>
<organism evidence="12 13">
    <name type="scientific">Byssothecium circinans</name>
    <dbReference type="NCBI Taxonomy" id="147558"/>
    <lineage>
        <taxon>Eukaryota</taxon>
        <taxon>Fungi</taxon>
        <taxon>Dikarya</taxon>
        <taxon>Ascomycota</taxon>
        <taxon>Pezizomycotina</taxon>
        <taxon>Dothideomycetes</taxon>
        <taxon>Pleosporomycetidae</taxon>
        <taxon>Pleosporales</taxon>
        <taxon>Massarineae</taxon>
        <taxon>Massarinaceae</taxon>
        <taxon>Byssothecium</taxon>
    </lineage>
</organism>
<feature type="compositionally biased region" description="Pro residues" evidence="10">
    <location>
        <begin position="194"/>
        <end position="203"/>
    </location>
</feature>
<dbReference type="PANTHER" id="PTHR10333">
    <property type="entry name" value="INHIBITOR OF GROWTH PROTEIN"/>
    <property type="match status" value="1"/>
</dbReference>
<dbReference type="InterPro" id="IPR019787">
    <property type="entry name" value="Znf_PHD-finger"/>
</dbReference>
<comment type="subcellular location">
    <subcellularLocation>
        <location evidence="1">Nucleus</location>
    </subcellularLocation>
</comment>
<keyword evidence="6" id="KW-0156">Chromatin regulator</keyword>
<evidence type="ECO:0000256" key="8">
    <source>
        <dbReference type="PIRSR" id="PIRSR628651-51"/>
    </source>
</evidence>
<dbReference type="Pfam" id="PF00628">
    <property type="entry name" value="PHD"/>
    <property type="match status" value="1"/>
</dbReference>
<name>A0A6A5UDR9_9PLEO</name>
<evidence type="ECO:0000313" key="12">
    <source>
        <dbReference type="EMBL" id="KAF1962898.1"/>
    </source>
</evidence>
<comment type="similarity">
    <text evidence="2">Belongs to the ING family.</text>
</comment>
<evidence type="ECO:0000256" key="6">
    <source>
        <dbReference type="ARBA" id="ARBA00022853"/>
    </source>
</evidence>
<dbReference type="InterPro" id="IPR028651">
    <property type="entry name" value="ING_fam"/>
</dbReference>
<evidence type="ECO:0000256" key="1">
    <source>
        <dbReference type="ARBA" id="ARBA00004123"/>
    </source>
</evidence>
<feature type="binding site" evidence="8">
    <location>
        <position position="371"/>
    </location>
    <ligand>
        <name>Zn(2+)</name>
        <dbReference type="ChEBI" id="CHEBI:29105"/>
        <label>1</label>
    </ligand>
</feature>
<feature type="region of interest" description="Disordered" evidence="10">
    <location>
        <begin position="164"/>
        <end position="206"/>
    </location>
</feature>
<evidence type="ECO:0000313" key="13">
    <source>
        <dbReference type="Proteomes" id="UP000800035"/>
    </source>
</evidence>
<dbReference type="InterPro" id="IPR013083">
    <property type="entry name" value="Znf_RING/FYVE/PHD"/>
</dbReference>
<dbReference type="EMBL" id="ML976978">
    <property type="protein sequence ID" value="KAF1962898.1"/>
    <property type="molecule type" value="Genomic_DNA"/>
</dbReference>
<dbReference type="GO" id="GO:0000785">
    <property type="term" value="C:chromatin"/>
    <property type="evidence" value="ECO:0007669"/>
    <property type="project" value="UniProtKB-ARBA"/>
</dbReference>
<dbReference type="AlphaFoldDB" id="A0A6A5UDR9"/>
<dbReference type="SUPFAM" id="SSF57903">
    <property type="entry name" value="FYVE/PHD zinc finger"/>
    <property type="match status" value="1"/>
</dbReference>
<evidence type="ECO:0000256" key="5">
    <source>
        <dbReference type="ARBA" id="ARBA00022833"/>
    </source>
</evidence>
<feature type="domain" description="PHD-type" evidence="11">
    <location>
        <begin position="366"/>
        <end position="417"/>
    </location>
</feature>
<feature type="binding site" evidence="8">
    <location>
        <position position="397"/>
    </location>
    <ligand>
        <name>Zn(2+)</name>
        <dbReference type="ChEBI" id="CHEBI:29105"/>
        <label>1</label>
    </ligand>
</feature>
<evidence type="ECO:0000259" key="11">
    <source>
        <dbReference type="PROSITE" id="PS50016"/>
    </source>
</evidence>
<dbReference type="OrthoDB" id="436852at2759"/>
<reference evidence="12" key="1">
    <citation type="journal article" date="2020" name="Stud. Mycol.">
        <title>101 Dothideomycetes genomes: a test case for predicting lifestyles and emergence of pathogens.</title>
        <authorList>
            <person name="Haridas S."/>
            <person name="Albert R."/>
            <person name="Binder M."/>
            <person name="Bloem J."/>
            <person name="Labutti K."/>
            <person name="Salamov A."/>
            <person name="Andreopoulos B."/>
            <person name="Baker S."/>
            <person name="Barry K."/>
            <person name="Bills G."/>
            <person name="Bluhm B."/>
            <person name="Cannon C."/>
            <person name="Castanera R."/>
            <person name="Culley D."/>
            <person name="Daum C."/>
            <person name="Ezra D."/>
            <person name="Gonzalez J."/>
            <person name="Henrissat B."/>
            <person name="Kuo A."/>
            <person name="Liang C."/>
            <person name="Lipzen A."/>
            <person name="Lutzoni F."/>
            <person name="Magnuson J."/>
            <person name="Mondo S."/>
            <person name="Nolan M."/>
            <person name="Ohm R."/>
            <person name="Pangilinan J."/>
            <person name="Park H.-J."/>
            <person name="Ramirez L."/>
            <person name="Alfaro M."/>
            <person name="Sun H."/>
            <person name="Tritt A."/>
            <person name="Yoshinaga Y."/>
            <person name="Zwiers L.-H."/>
            <person name="Turgeon B."/>
            <person name="Goodwin S."/>
            <person name="Spatafora J."/>
            <person name="Crous P."/>
            <person name="Grigoriev I."/>
        </authorList>
    </citation>
    <scope>NUCLEOTIDE SEQUENCE</scope>
    <source>
        <strain evidence="12">CBS 675.92</strain>
    </source>
</reference>
<dbReference type="PANTHER" id="PTHR10333:SF42">
    <property type="entry name" value="INHIBITOR OF GROWTH PROTEIN 5"/>
    <property type="match status" value="1"/>
</dbReference>
<proteinExistence type="inferred from homology"/>
<dbReference type="GO" id="GO:0005634">
    <property type="term" value="C:nucleus"/>
    <property type="evidence" value="ECO:0007669"/>
    <property type="project" value="UniProtKB-SubCell"/>
</dbReference>
<keyword evidence="7" id="KW-0539">Nucleus</keyword>
<dbReference type="GO" id="GO:0006325">
    <property type="term" value="P:chromatin organization"/>
    <property type="evidence" value="ECO:0007669"/>
    <property type="project" value="UniProtKB-KW"/>
</dbReference>
<dbReference type="Proteomes" id="UP000800035">
    <property type="component" value="Unassembled WGS sequence"/>
</dbReference>
<keyword evidence="3 8" id="KW-0479">Metal-binding</keyword>
<evidence type="ECO:0000256" key="2">
    <source>
        <dbReference type="ARBA" id="ARBA00010210"/>
    </source>
</evidence>
<dbReference type="CDD" id="cd15505">
    <property type="entry name" value="PHD_ING"/>
    <property type="match status" value="1"/>
</dbReference>
<dbReference type="InterPro" id="IPR011011">
    <property type="entry name" value="Znf_FYVE_PHD"/>
</dbReference>
<dbReference type="Gene3D" id="3.30.40.10">
    <property type="entry name" value="Zinc/RING finger domain, C3HC4 (zinc finger)"/>
    <property type="match status" value="1"/>
</dbReference>
<dbReference type="SMART" id="SM00249">
    <property type="entry name" value="PHD"/>
    <property type="match status" value="1"/>
</dbReference>
<evidence type="ECO:0000256" key="3">
    <source>
        <dbReference type="ARBA" id="ARBA00022723"/>
    </source>
</evidence>
<feature type="region of interest" description="Disordered" evidence="10">
    <location>
        <begin position="105"/>
        <end position="132"/>
    </location>
</feature>
<gene>
    <name evidence="12" type="ORF">CC80DRAFT_542053</name>
</gene>
<feature type="binding site" evidence="8">
    <location>
        <position position="394"/>
    </location>
    <ligand>
        <name>Zn(2+)</name>
        <dbReference type="ChEBI" id="CHEBI:29105"/>
        <label>1</label>
    </ligand>
</feature>
<feature type="binding site" evidence="8">
    <location>
        <position position="414"/>
    </location>
    <ligand>
        <name>Zn(2+)</name>
        <dbReference type="ChEBI" id="CHEBI:29105"/>
        <label>2</label>
    </ligand>
</feature>
<feature type="binding site" evidence="8">
    <location>
        <position position="382"/>
    </location>
    <ligand>
        <name>Zn(2+)</name>
        <dbReference type="ChEBI" id="CHEBI:29105"/>
        <label>2</label>
    </ligand>
</feature>
<feature type="binding site" evidence="8">
    <location>
        <position position="411"/>
    </location>
    <ligand>
        <name>Zn(2+)</name>
        <dbReference type="ChEBI" id="CHEBI:29105"/>
        <label>2</label>
    </ligand>
</feature>
<feature type="compositionally biased region" description="Polar residues" evidence="10">
    <location>
        <begin position="177"/>
        <end position="186"/>
    </location>
</feature>
<dbReference type="InterPro" id="IPR001965">
    <property type="entry name" value="Znf_PHD"/>
</dbReference>